<proteinExistence type="predicted"/>
<reference evidence="3" key="1">
    <citation type="journal article" date="2019" name="Int. J. Syst. Evol. Microbiol.">
        <title>The Global Catalogue of Microorganisms (GCM) 10K type strain sequencing project: providing services to taxonomists for standard genome sequencing and annotation.</title>
        <authorList>
            <consortium name="The Broad Institute Genomics Platform"/>
            <consortium name="The Broad Institute Genome Sequencing Center for Infectious Disease"/>
            <person name="Wu L."/>
            <person name="Ma J."/>
        </authorList>
    </citation>
    <scope>NUCLEOTIDE SEQUENCE [LARGE SCALE GENOMIC DNA]</scope>
    <source>
        <strain evidence="3">JCM 17738</strain>
    </source>
</reference>
<sequence length="177" mass="18595">MDPALVIRRELPGDEQPTRALHEAAFGVPEGADRCAEVAILDRLRADGDVLDTLTFVAEVHGEVVGHVVCSRARMGEGPAVALGPIGVLPDRQGEGIGSALVAAVIVTADQRHEPSIVLLGDPGWYAHFGFEAAAPHGIATPGPWPDDQVLVKRLNAWRADLAGPFSYPPAFGVSEG</sequence>
<dbReference type="PROSITE" id="PS51186">
    <property type="entry name" value="GNAT"/>
    <property type="match status" value="1"/>
</dbReference>
<comment type="caution">
    <text evidence="2">The sequence shown here is derived from an EMBL/GenBank/DDBJ whole genome shotgun (WGS) entry which is preliminary data.</text>
</comment>
<organism evidence="2 3">
    <name type="scientific">Ornithinibacter aureus</name>
    <dbReference type="NCBI Taxonomy" id="622664"/>
    <lineage>
        <taxon>Bacteria</taxon>
        <taxon>Bacillati</taxon>
        <taxon>Actinomycetota</taxon>
        <taxon>Actinomycetes</taxon>
        <taxon>Micrococcales</taxon>
        <taxon>Intrasporangiaceae</taxon>
        <taxon>Ornithinibacter</taxon>
    </lineage>
</organism>
<name>A0ABP8JIR9_9MICO</name>
<dbReference type="RefSeq" id="WP_211675440.1">
    <property type="nucleotide sequence ID" value="NZ_BAABFX010000019.1"/>
</dbReference>
<evidence type="ECO:0000259" key="1">
    <source>
        <dbReference type="PROSITE" id="PS51186"/>
    </source>
</evidence>
<accession>A0ABP8JIR9</accession>
<gene>
    <name evidence="2" type="ORF">GCM10023153_09380</name>
</gene>
<protein>
    <submittedName>
        <fullName evidence="2">N-acetyltransferase</fullName>
    </submittedName>
</protein>
<feature type="domain" description="N-acetyltransferase" evidence="1">
    <location>
        <begin position="5"/>
        <end position="156"/>
    </location>
</feature>
<dbReference type="Gene3D" id="3.40.630.30">
    <property type="match status" value="1"/>
</dbReference>
<dbReference type="Proteomes" id="UP001500390">
    <property type="component" value="Unassembled WGS sequence"/>
</dbReference>
<dbReference type="InterPro" id="IPR000182">
    <property type="entry name" value="GNAT_dom"/>
</dbReference>
<dbReference type="EMBL" id="BAABFX010000019">
    <property type="protein sequence ID" value="GAA4391456.1"/>
    <property type="molecule type" value="Genomic_DNA"/>
</dbReference>
<dbReference type="Pfam" id="PF13508">
    <property type="entry name" value="Acetyltransf_7"/>
    <property type="match status" value="1"/>
</dbReference>
<dbReference type="InterPro" id="IPR016181">
    <property type="entry name" value="Acyl_CoA_acyltransferase"/>
</dbReference>
<evidence type="ECO:0000313" key="2">
    <source>
        <dbReference type="EMBL" id="GAA4391456.1"/>
    </source>
</evidence>
<evidence type="ECO:0000313" key="3">
    <source>
        <dbReference type="Proteomes" id="UP001500390"/>
    </source>
</evidence>
<dbReference type="SUPFAM" id="SSF55729">
    <property type="entry name" value="Acyl-CoA N-acyltransferases (Nat)"/>
    <property type="match status" value="1"/>
</dbReference>
<keyword evidence="3" id="KW-1185">Reference proteome</keyword>
<dbReference type="CDD" id="cd04301">
    <property type="entry name" value="NAT_SF"/>
    <property type="match status" value="1"/>
</dbReference>